<evidence type="ECO:0000313" key="1">
    <source>
        <dbReference type="EMBL" id="KAG5405910.1"/>
    </source>
</evidence>
<comment type="caution">
    <text evidence="1">The sequence shown here is derived from an EMBL/GenBank/DDBJ whole genome shotgun (WGS) entry which is preliminary data.</text>
</comment>
<dbReference type="InterPro" id="IPR012340">
    <property type="entry name" value="NA-bd_OB-fold"/>
</dbReference>
<dbReference type="EMBL" id="JADBGQ010000003">
    <property type="protein sequence ID" value="KAG5405910.1"/>
    <property type="molecule type" value="Genomic_DNA"/>
</dbReference>
<dbReference type="SUPFAM" id="SSF50249">
    <property type="entry name" value="Nucleic acid-binding proteins"/>
    <property type="match status" value="1"/>
</dbReference>
<dbReference type="Gene3D" id="2.40.50.140">
    <property type="entry name" value="Nucleic acid-binding proteins"/>
    <property type="match status" value="1"/>
</dbReference>
<proteinExistence type="predicted"/>
<reference evidence="1 2" key="1">
    <citation type="submission" date="2021-03" db="EMBL/GenBank/DDBJ databases">
        <authorList>
            <person name="King G.J."/>
            <person name="Bancroft I."/>
            <person name="Baten A."/>
            <person name="Bloomfield J."/>
            <person name="Borpatragohain P."/>
            <person name="He Z."/>
            <person name="Irish N."/>
            <person name="Irwin J."/>
            <person name="Liu K."/>
            <person name="Mauleon R.P."/>
            <person name="Moore J."/>
            <person name="Morris R."/>
            <person name="Ostergaard L."/>
            <person name="Wang B."/>
            <person name="Wells R."/>
        </authorList>
    </citation>
    <scope>NUCLEOTIDE SEQUENCE [LARGE SCALE GENOMIC DNA]</scope>
    <source>
        <strain evidence="1">R-o-18</strain>
        <tissue evidence="1">Leaf</tissue>
    </source>
</reference>
<evidence type="ECO:0008006" key="3">
    <source>
        <dbReference type="Google" id="ProtNLM"/>
    </source>
</evidence>
<accession>A0ABQ7N771</accession>
<keyword evidence="2" id="KW-1185">Reference proteome</keyword>
<sequence length="113" mass="13313">FHKERHWFYVGCKSCCSTATPYFNPVTEEIEANKYSCYICEKNEITTSIWYKVQIKVADHTGSTSFVLFDREVILLYNSFTNLHMNLLEQQVQFNSENEIIQELMDLEGRKIA</sequence>
<evidence type="ECO:0000313" key="2">
    <source>
        <dbReference type="Proteomes" id="UP000823674"/>
    </source>
</evidence>
<protein>
    <recommendedName>
        <fullName evidence="3">Replication factor A C-terminal domain-containing protein</fullName>
    </recommendedName>
</protein>
<organism evidence="1 2">
    <name type="scientific">Brassica rapa subsp. trilocularis</name>
    <dbReference type="NCBI Taxonomy" id="1813537"/>
    <lineage>
        <taxon>Eukaryota</taxon>
        <taxon>Viridiplantae</taxon>
        <taxon>Streptophyta</taxon>
        <taxon>Embryophyta</taxon>
        <taxon>Tracheophyta</taxon>
        <taxon>Spermatophyta</taxon>
        <taxon>Magnoliopsida</taxon>
        <taxon>eudicotyledons</taxon>
        <taxon>Gunneridae</taxon>
        <taxon>Pentapetalae</taxon>
        <taxon>rosids</taxon>
        <taxon>malvids</taxon>
        <taxon>Brassicales</taxon>
        <taxon>Brassicaceae</taxon>
        <taxon>Brassiceae</taxon>
        <taxon>Brassica</taxon>
    </lineage>
</organism>
<dbReference type="Proteomes" id="UP000823674">
    <property type="component" value="Chromosome A03"/>
</dbReference>
<gene>
    <name evidence="1" type="primary">A03g505070.1_BraROA</name>
    <name evidence="1" type="ORF">IGI04_012029</name>
</gene>
<name>A0ABQ7N771_BRACM</name>
<feature type="non-terminal residue" evidence="1">
    <location>
        <position position="1"/>
    </location>
</feature>